<dbReference type="InterPro" id="IPR000571">
    <property type="entry name" value="Znf_CCCH"/>
</dbReference>
<keyword evidence="10" id="KW-1185">Reference proteome</keyword>
<feature type="compositionally biased region" description="Polar residues" evidence="7">
    <location>
        <begin position="625"/>
        <end position="638"/>
    </location>
</feature>
<accession>A0A2Z7D1A8</accession>
<dbReference type="PROSITE" id="PS50103">
    <property type="entry name" value="ZF_C3H1"/>
    <property type="match status" value="3"/>
</dbReference>
<dbReference type="AlphaFoldDB" id="A0A2Z7D1A8"/>
<dbReference type="SMART" id="SM00356">
    <property type="entry name" value="ZnF_C3H1"/>
    <property type="match status" value="3"/>
</dbReference>
<feature type="region of interest" description="Disordered" evidence="7">
    <location>
        <begin position="73"/>
        <end position="100"/>
    </location>
</feature>
<dbReference type="PANTHER" id="PTHR15725">
    <property type="entry name" value="ZN-FINGER, C-X8-C-X5-C-X3-H TYPE-CONTAINING"/>
    <property type="match status" value="1"/>
</dbReference>
<evidence type="ECO:0000313" key="10">
    <source>
        <dbReference type="Proteomes" id="UP000250235"/>
    </source>
</evidence>
<feature type="compositionally biased region" description="Acidic residues" evidence="7">
    <location>
        <begin position="653"/>
        <end position="680"/>
    </location>
</feature>
<gene>
    <name evidence="9" type="ORF">F511_11561</name>
</gene>
<feature type="domain" description="C3H1-type" evidence="8">
    <location>
        <begin position="13"/>
        <end position="41"/>
    </location>
</feature>
<dbReference type="SUPFAM" id="SSF90229">
    <property type="entry name" value="CCCH zinc finger"/>
    <property type="match status" value="1"/>
</dbReference>
<dbReference type="InterPro" id="IPR041686">
    <property type="entry name" value="Znf-CCCH_3"/>
</dbReference>
<dbReference type="GO" id="GO:0008270">
    <property type="term" value="F:zinc ion binding"/>
    <property type="evidence" value="ECO:0007669"/>
    <property type="project" value="UniProtKB-KW"/>
</dbReference>
<name>A0A2Z7D1A8_9LAMI</name>
<reference evidence="9 10" key="1">
    <citation type="journal article" date="2015" name="Proc. Natl. Acad. Sci. U.S.A.">
        <title>The resurrection genome of Boea hygrometrica: A blueprint for survival of dehydration.</title>
        <authorList>
            <person name="Xiao L."/>
            <person name="Yang G."/>
            <person name="Zhang L."/>
            <person name="Yang X."/>
            <person name="Zhao S."/>
            <person name="Ji Z."/>
            <person name="Zhou Q."/>
            <person name="Hu M."/>
            <person name="Wang Y."/>
            <person name="Chen M."/>
            <person name="Xu Y."/>
            <person name="Jin H."/>
            <person name="Xiao X."/>
            <person name="Hu G."/>
            <person name="Bao F."/>
            <person name="Hu Y."/>
            <person name="Wan P."/>
            <person name="Li L."/>
            <person name="Deng X."/>
            <person name="Kuang T."/>
            <person name="Xiang C."/>
            <person name="Zhu J.K."/>
            <person name="Oliver M.J."/>
            <person name="He Y."/>
        </authorList>
    </citation>
    <scope>NUCLEOTIDE SEQUENCE [LARGE SCALE GENOMIC DNA]</scope>
    <source>
        <strain evidence="10">cv. XS01</strain>
    </source>
</reference>
<evidence type="ECO:0000313" key="9">
    <source>
        <dbReference type="EMBL" id="KZV50784.1"/>
    </source>
</evidence>
<organism evidence="9 10">
    <name type="scientific">Dorcoceras hygrometricum</name>
    <dbReference type="NCBI Taxonomy" id="472368"/>
    <lineage>
        <taxon>Eukaryota</taxon>
        <taxon>Viridiplantae</taxon>
        <taxon>Streptophyta</taxon>
        <taxon>Embryophyta</taxon>
        <taxon>Tracheophyta</taxon>
        <taxon>Spermatophyta</taxon>
        <taxon>Magnoliopsida</taxon>
        <taxon>eudicotyledons</taxon>
        <taxon>Gunneridae</taxon>
        <taxon>Pentapetalae</taxon>
        <taxon>asterids</taxon>
        <taxon>lamiids</taxon>
        <taxon>Lamiales</taxon>
        <taxon>Gesneriaceae</taxon>
        <taxon>Didymocarpoideae</taxon>
        <taxon>Trichosporeae</taxon>
        <taxon>Loxocarpinae</taxon>
        <taxon>Dorcoceras</taxon>
    </lineage>
</organism>
<keyword evidence="5" id="KW-0238">DNA-binding</keyword>
<dbReference type="PANTHER" id="PTHR15725:SF14">
    <property type="entry name" value="ZINC FINGER CCCH DOMAIN-CONTAINING PROTEIN 11A"/>
    <property type="match status" value="1"/>
</dbReference>
<dbReference type="FunFam" id="4.10.1000.10:FF:000021">
    <property type="entry name" value="Zinc finger CCCH domain-containing protein 17"/>
    <property type="match status" value="1"/>
</dbReference>
<feature type="domain" description="C3H1-type" evidence="8">
    <location>
        <begin position="103"/>
        <end position="130"/>
    </location>
</feature>
<keyword evidence="4 6" id="KW-0862">Zinc</keyword>
<proteinExistence type="predicted"/>
<feature type="zinc finger region" description="C3H1-type" evidence="6">
    <location>
        <begin position="103"/>
        <end position="130"/>
    </location>
</feature>
<evidence type="ECO:0000256" key="1">
    <source>
        <dbReference type="ARBA" id="ARBA00022723"/>
    </source>
</evidence>
<dbReference type="Pfam" id="PF14608">
    <property type="entry name" value="zf-CCCH_2"/>
    <property type="match status" value="1"/>
</dbReference>
<keyword evidence="1 6" id="KW-0479">Metal-binding</keyword>
<evidence type="ECO:0000256" key="4">
    <source>
        <dbReference type="ARBA" id="ARBA00022833"/>
    </source>
</evidence>
<keyword evidence="2" id="KW-0677">Repeat</keyword>
<dbReference type="GO" id="GO:0003677">
    <property type="term" value="F:DNA binding"/>
    <property type="evidence" value="ECO:0007669"/>
    <property type="project" value="UniProtKB-KW"/>
</dbReference>
<feature type="region of interest" description="Disordered" evidence="7">
    <location>
        <begin position="416"/>
        <end position="453"/>
    </location>
</feature>
<dbReference type="EMBL" id="KQ992334">
    <property type="protein sequence ID" value="KZV50784.1"/>
    <property type="molecule type" value="Genomic_DNA"/>
</dbReference>
<evidence type="ECO:0000256" key="7">
    <source>
        <dbReference type="SAM" id="MobiDB-lite"/>
    </source>
</evidence>
<keyword evidence="3 6" id="KW-0863">Zinc-finger</keyword>
<dbReference type="GO" id="GO:0003729">
    <property type="term" value="F:mRNA binding"/>
    <property type="evidence" value="ECO:0007669"/>
    <property type="project" value="TreeGrafter"/>
</dbReference>
<feature type="compositionally biased region" description="Basic and acidic residues" evidence="7">
    <location>
        <begin position="374"/>
        <end position="396"/>
    </location>
</feature>
<feature type="zinc finger region" description="C3H1-type" evidence="6">
    <location>
        <begin position="43"/>
        <end position="69"/>
    </location>
</feature>
<dbReference type="OrthoDB" id="897228at2759"/>
<dbReference type="Gene3D" id="4.10.1000.10">
    <property type="entry name" value="Zinc finger, CCCH-type"/>
    <property type="match status" value="2"/>
</dbReference>
<dbReference type="Pfam" id="PF15663">
    <property type="entry name" value="zf-CCCH_3"/>
    <property type="match status" value="1"/>
</dbReference>
<dbReference type="Proteomes" id="UP000250235">
    <property type="component" value="Unassembled WGS sequence"/>
</dbReference>
<feature type="domain" description="C3H1-type" evidence="8">
    <location>
        <begin position="43"/>
        <end position="69"/>
    </location>
</feature>
<feature type="zinc finger region" description="C3H1-type" evidence="6">
    <location>
        <begin position="13"/>
        <end position="41"/>
    </location>
</feature>
<feature type="region of interest" description="Disordered" evidence="7">
    <location>
        <begin position="619"/>
        <end position="680"/>
    </location>
</feature>
<feature type="region of interest" description="Disordered" evidence="7">
    <location>
        <begin position="367"/>
        <end position="396"/>
    </location>
</feature>
<evidence type="ECO:0000256" key="6">
    <source>
        <dbReference type="PROSITE-ProRule" id="PRU00723"/>
    </source>
</evidence>
<dbReference type="InterPro" id="IPR036855">
    <property type="entry name" value="Znf_CCCH_sf"/>
</dbReference>
<evidence type="ECO:0000256" key="5">
    <source>
        <dbReference type="ARBA" id="ARBA00023125"/>
    </source>
</evidence>
<protein>
    <submittedName>
        <fullName evidence="9">Zinc finger CCCH domain-containing protein 17</fullName>
    </submittedName>
</protein>
<sequence length="696" mass="77566">MAGPSLAEEEAVKRNTDCVYFLASPLTCKKGSECEYRHSDIARVNPRDCWYWLHSNCLNPKCGFRHPPLDGLLSTQTPTPTARSATQSQNVTASTSHVPNTSTKQTVPCVFFQKGLCVKGDWCPFLHTPNSVNNKASVLPGAASAVEPASFKKALGGHKKFEHGKKVSHIDTVNSVKLPQKVKAAVETEPAPLRNEFSMNKRIAHTSEVNDIPGYSVSNGNPFSWSERPHLSGELGAMNKDVEEVSREPSPGFDVLVDDERRDSEYYPGKDHYRIPGEHEVGDEFDIDRATNFNMIADIDGERFQEHHGYEFNELRKGRHAFEQHRASSERVIGGSYFDRKPYARADSISQVEELDLRHRLNKRKKANGLRSVISHEHARERHVEERRYPGSNRDEQYVPLHENSVLSSHLRGRIRVPSRSSPPNERDAIPLGPDHGRLSPARTNFSSHQGRVRDRIKGRLEEDFHNGGKNHRGLHFRNDMIADNVTDFMGPKSLAELKNQKNAQPSGQHVANQQSLGKRKHLALDGNHQVSIQQTGNDLSFDGPMPLEEILKRKRGETIGKSSIKKSSDSDGIIEDNNEKEVNGMATISFSADFVSSTPDNKTKAPVESNKDVYKPVSVDKTEGNSSTWQPVSSSIEAGNDINAGDGVYQDGESDDEQVGGESFDLYDGENGDVDGEYLEDEDDDFAKKMGVMYS</sequence>
<evidence type="ECO:0000256" key="3">
    <source>
        <dbReference type="ARBA" id="ARBA00022771"/>
    </source>
</evidence>
<evidence type="ECO:0000256" key="2">
    <source>
        <dbReference type="ARBA" id="ARBA00022737"/>
    </source>
</evidence>
<evidence type="ECO:0000259" key="8">
    <source>
        <dbReference type="PROSITE" id="PS50103"/>
    </source>
</evidence>